<keyword evidence="2" id="KW-1185">Reference proteome</keyword>
<dbReference type="RefSeq" id="WP_109985220.1">
    <property type="nucleotide sequence ID" value="NZ_QGTD01000017.1"/>
</dbReference>
<organism evidence="1 2">
    <name type="scientific">Gracilibacillus dipsosauri</name>
    <dbReference type="NCBI Taxonomy" id="178340"/>
    <lineage>
        <taxon>Bacteria</taxon>
        <taxon>Bacillati</taxon>
        <taxon>Bacillota</taxon>
        <taxon>Bacilli</taxon>
        <taxon>Bacillales</taxon>
        <taxon>Bacillaceae</taxon>
        <taxon>Gracilibacillus</taxon>
    </lineage>
</organism>
<dbReference type="InterPro" id="IPR017853">
    <property type="entry name" value="GH"/>
</dbReference>
<dbReference type="Gene3D" id="3.20.20.80">
    <property type="entry name" value="Glycosidases"/>
    <property type="match status" value="1"/>
</dbReference>
<dbReference type="AlphaFoldDB" id="A0A317KUV7"/>
<dbReference type="SUPFAM" id="SSF51445">
    <property type="entry name" value="(Trans)glycosidases"/>
    <property type="match status" value="1"/>
</dbReference>
<gene>
    <name evidence="1" type="ORF">DLJ74_16135</name>
</gene>
<reference evidence="1 2" key="1">
    <citation type="submission" date="2018-05" db="EMBL/GenBank/DDBJ databases">
        <title>Genomic analysis of Gracilibacillus dipsosauri DD1 reveals novel features of a salt-tolerant amylase.</title>
        <authorList>
            <person name="Deutch C.E."/>
            <person name="Yang S."/>
        </authorList>
    </citation>
    <scope>NUCLEOTIDE SEQUENCE [LARGE SCALE GENOMIC DNA]</scope>
    <source>
        <strain evidence="1 2">DD1</strain>
    </source>
</reference>
<dbReference type="InterPro" id="IPR029062">
    <property type="entry name" value="Class_I_gatase-like"/>
</dbReference>
<dbReference type="SUPFAM" id="SSF52317">
    <property type="entry name" value="Class I glutamine amidotransferase-like"/>
    <property type="match status" value="1"/>
</dbReference>
<dbReference type="Proteomes" id="UP000245624">
    <property type="component" value="Unassembled WGS sequence"/>
</dbReference>
<sequence>MNWWSENHLRLIQTNISEENADLDVDLLITQLKDFSANTLMLNTGGIEAFYPTKLEYHYKSPYLKKDLVQEVVQKCHENKIKFIARFDFSKAHESIFLEQPDWFYRSKDKEIVNYNQMVHTCVNGFYQREYSLKIMEEVIEQYAVDGIFFNMFGYQTRDYSNNYYGICHCESCRKRFKAMFGHDLPVDENLEDKVFQDYLTFKSVTTKEMLERIHHLVKTKNNNIAISTYHDHKVDIVRKESNTAIDRHYPKWLYSASENVQSVENSWKNKLISNCVINAVDIFYRFVGVSKHEVKIRLYESLASGSGLDFCIIGVFEDYPDRNNLEAVKEIFAFHQKNQEYFGNFSSMADVLLIKPNESSSMKEYLGIYKMLKEEHIIFDVIKKDNLLAPIQPLDKYKLIIFPNLSSLSENEWKVVKNVQGNGVSLIATGQSFIKDEANQNMLHYIFGGRYQGVKSKTRADYLEVRNKKMFPSFHDRDWIFLDGKFTKLVFDQNVRLLLPYIKTSRFGPPERVGGHYKGEHYGMGWNHKDSSTNVYLPWDIGNLYYQHGFEDHKRILSDIMDQIIGRDYILETNAPENVEIFLNKYDNQNYILQVLNLSGFNGTTYHEPIVMNEINLAINLKEMEHVYSLVHESDISYERHNNQLSIKIDKLTSYEALILKA</sequence>
<dbReference type="OrthoDB" id="9794671at2"/>
<dbReference type="Gene3D" id="3.40.50.880">
    <property type="match status" value="1"/>
</dbReference>
<evidence type="ECO:0000313" key="2">
    <source>
        <dbReference type="Proteomes" id="UP000245624"/>
    </source>
</evidence>
<proteinExistence type="predicted"/>
<comment type="caution">
    <text evidence="1">The sequence shown here is derived from an EMBL/GenBank/DDBJ whole genome shotgun (WGS) entry which is preliminary data.</text>
</comment>
<evidence type="ECO:0008006" key="3">
    <source>
        <dbReference type="Google" id="ProtNLM"/>
    </source>
</evidence>
<evidence type="ECO:0000313" key="1">
    <source>
        <dbReference type="EMBL" id="PWU67341.1"/>
    </source>
</evidence>
<dbReference type="CDD" id="cd03143">
    <property type="entry name" value="A4_beta-galactosidase_middle_domain"/>
    <property type="match status" value="1"/>
</dbReference>
<dbReference type="EMBL" id="QGTD01000017">
    <property type="protein sequence ID" value="PWU67341.1"/>
    <property type="molecule type" value="Genomic_DNA"/>
</dbReference>
<accession>A0A317KUV7</accession>
<protein>
    <recommendedName>
        <fullName evidence="3">Beta-galactosidase trimerisation domain-containing protein</fullName>
    </recommendedName>
</protein>
<name>A0A317KUV7_9BACI</name>
<dbReference type="InterPro" id="IPR028212">
    <property type="entry name" value="GHL6"/>
</dbReference>
<dbReference type="Pfam" id="PF14871">
    <property type="entry name" value="GHL6"/>
    <property type="match status" value="1"/>
</dbReference>